<dbReference type="PANTHER" id="PTHR10459">
    <property type="entry name" value="DNA LIGASE"/>
    <property type="match status" value="1"/>
</dbReference>
<evidence type="ECO:0000259" key="9">
    <source>
        <dbReference type="PROSITE" id="PS51060"/>
    </source>
</evidence>
<evidence type="ECO:0000256" key="2">
    <source>
        <dbReference type="ARBA" id="ARBA00022676"/>
    </source>
</evidence>
<dbReference type="Pfam" id="PF02877">
    <property type="entry name" value="PARP_reg"/>
    <property type="match status" value="1"/>
</dbReference>
<feature type="coiled-coil region" evidence="8">
    <location>
        <begin position="111"/>
        <end position="222"/>
    </location>
</feature>
<protein>
    <recommendedName>
        <fullName evidence="1">NAD(+) ADP-ribosyltransferase</fullName>
        <ecNumber evidence="1">2.4.2.30</ecNumber>
    </recommendedName>
</protein>
<dbReference type="Gene3D" id="1.20.142.10">
    <property type="entry name" value="Poly(ADP-ribose) polymerase, regulatory domain"/>
    <property type="match status" value="1"/>
</dbReference>
<gene>
    <name evidence="11" type="ORF">OKIOD_LOCUS4025</name>
</gene>
<dbReference type="InterPro" id="IPR036930">
    <property type="entry name" value="WGR_dom_sf"/>
</dbReference>
<evidence type="ECO:0000259" key="10">
    <source>
        <dbReference type="PROSITE" id="PS51977"/>
    </source>
</evidence>
<dbReference type="SUPFAM" id="SSF47587">
    <property type="entry name" value="Domain of poly(ADP-ribose) polymerase"/>
    <property type="match status" value="1"/>
</dbReference>
<dbReference type="PANTHER" id="PTHR10459:SF60">
    <property type="entry name" value="POLY [ADP-RIBOSE] POLYMERASE 2"/>
    <property type="match status" value="1"/>
</dbReference>
<organism evidence="11 12">
    <name type="scientific">Oikopleura dioica</name>
    <name type="common">Tunicate</name>
    <dbReference type="NCBI Taxonomy" id="34765"/>
    <lineage>
        <taxon>Eukaryota</taxon>
        <taxon>Metazoa</taxon>
        <taxon>Chordata</taxon>
        <taxon>Tunicata</taxon>
        <taxon>Appendicularia</taxon>
        <taxon>Copelata</taxon>
        <taxon>Oikopleuridae</taxon>
        <taxon>Oikopleura</taxon>
    </lineage>
</organism>
<dbReference type="EC" id="2.4.2.30" evidence="1"/>
<keyword evidence="12" id="KW-1185">Reference proteome</keyword>
<dbReference type="InterPro" id="IPR036616">
    <property type="entry name" value="Poly(ADP-ribose)pol_reg_dom_sf"/>
</dbReference>
<evidence type="ECO:0000256" key="3">
    <source>
        <dbReference type="ARBA" id="ARBA00022679"/>
    </source>
</evidence>
<dbReference type="SUPFAM" id="SSF142921">
    <property type="entry name" value="WGR domain-like"/>
    <property type="match status" value="1"/>
</dbReference>
<keyword evidence="6" id="KW-0234">DNA repair</keyword>
<keyword evidence="2" id="KW-0328">Glycosyltransferase</keyword>
<feature type="coiled-coil region" evidence="8">
    <location>
        <begin position="10"/>
        <end position="48"/>
    </location>
</feature>
<dbReference type="InterPro" id="IPR004102">
    <property type="entry name" value="Poly(ADP-ribose)pol_reg_dom"/>
</dbReference>
<comment type="catalytic activity">
    <reaction evidence="7">
        <text>NAD(+) + (ADP-D-ribosyl)n-acceptor = nicotinamide + (ADP-D-ribosyl)n+1-acceptor + H(+).</text>
        <dbReference type="EC" id="2.4.2.30"/>
    </reaction>
</comment>
<evidence type="ECO:0000256" key="4">
    <source>
        <dbReference type="ARBA" id="ARBA00022763"/>
    </source>
</evidence>
<dbReference type="PROSITE" id="PS51977">
    <property type="entry name" value="WGR"/>
    <property type="match status" value="1"/>
</dbReference>
<evidence type="ECO:0000256" key="7">
    <source>
        <dbReference type="ARBA" id="ARBA00033987"/>
    </source>
</evidence>
<evidence type="ECO:0000313" key="12">
    <source>
        <dbReference type="Proteomes" id="UP001158576"/>
    </source>
</evidence>
<evidence type="ECO:0000256" key="8">
    <source>
        <dbReference type="SAM" id="Coils"/>
    </source>
</evidence>
<keyword evidence="4" id="KW-0227">DNA damage</keyword>
<feature type="domain" description="WGR" evidence="10">
    <location>
        <begin position="313"/>
        <end position="416"/>
    </location>
</feature>
<evidence type="ECO:0000256" key="6">
    <source>
        <dbReference type="ARBA" id="ARBA00023204"/>
    </source>
</evidence>
<keyword evidence="5" id="KW-0520">NAD</keyword>
<sequence length="482" mass="55578">MPSIAITTEVLQLKLALAKEQEKSKNLAQELNDVKKDLSNEIFLLQETIEMQRSVISELEKRSSLNSSASEIIMETSQVESHFEESLSEDIWEFCESTRVEGVENEGFKMVFALSQEVDELKDELVVNEEKLNDFRAEIATLTENLRSEKSQKIALDRNNIRLISDNEEIKEENRQLRQTKSTLESKLQRINIELASQKIKNETLAAKLEECTNSLKETKDHFKWLKILSHQPCDKCCPECGQQLNCHRACGDCDGCGPCQAFVEKEYDCGHSAHFPCNFQINLKECEACEDERIQNSNNTVDKGAPGFIQKNYRVFIGKEGRRGHIAYDLTLVKNDINTAANICTFMQLLKHKDHEKYMVWERTSSIDNMQDSMEPGKEFDSIGQAKYYWGRRFKSKTGNIWANYPKFDFMDGKFTVITRNHEIEDKVDDNLREELEPKVNDLMKMICDQNMLQQAANDIALDTQKVALGYLSEDQERLEN</sequence>
<accession>A0ABN7S3P4</accession>
<dbReference type="PROSITE" id="PS51060">
    <property type="entry name" value="PARP_ALPHA_HD"/>
    <property type="match status" value="1"/>
</dbReference>
<reference evidence="11 12" key="1">
    <citation type="submission" date="2021-04" db="EMBL/GenBank/DDBJ databases">
        <authorList>
            <person name="Bliznina A."/>
        </authorList>
    </citation>
    <scope>NUCLEOTIDE SEQUENCE [LARGE SCALE GENOMIC DNA]</scope>
</reference>
<dbReference type="EMBL" id="OU015568">
    <property type="protein sequence ID" value="CAG5090115.1"/>
    <property type="molecule type" value="Genomic_DNA"/>
</dbReference>
<feature type="domain" description="PARP alpha-helical" evidence="9">
    <location>
        <begin position="434"/>
        <end position="482"/>
    </location>
</feature>
<keyword evidence="3" id="KW-0808">Transferase</keyword>
<evidence type="ECO:0000256" key="1">
    <source>
        <dbReference type="ARBA" id="ARBA00012020"/>
    </source>
</evidence>
<dbReference type="InterPro" id="IPR050800">
    <property type="entry name" value="ARTD/PARP"/>
</dbReference>
<name>A0ABN7S3P4_OIKDI</name>
<evidence type="ECO:0000256" key="5">
    <source>
        <dbReference type="ARBA" id="ARBA00023027"/>
    </source>
</evidence>
<proteinExistence type="predicted"/>
<evidence type="ECO:0000313" key="11">
    <source>
        <dbReference type="EMBL" id="CAG5090115.1"/>
    </source>
</evidence>
<keyword evidence="8" id="KW-0175">Coiled coil</keyword>
<dbReference type="Proteomes" id="UP001158576">
    <property type="component" value="Chromosome PAR"/>
</dbReference>
<dbReference type="InterPro" id="IPR008893">
    <property type="entry name" value="WGR_domain"/>
</dbReference>